<accession>A0A9W9K7V1</accession>
<reference evidence="2" key="2">
    <citation type="journal article" date="2023" name="IMA Fungus">
        <title>Comparative genomic study of the Penicillium genus elucidates a diverse pangenome and 15 lateral gene transfer events.</title>
        <authorList>
            <person name="Petersen C."/>
            <person name="Sorensen T."/>
            <person name="Nielsen M.R."/>
            <person name="Sondergaard T.E."/>
            <person name="Sorensen J.L."/>
            <person name="Fitzpatrick D.A."/>
            <person name="Frisvad J.C."/>
            <person name="Nielsen K.L."/>
        </authorList>
    </citation>
    <scope>NUCLEOTIDE SEQUENCE</scope>
    <source>
        <strain evidence="2">IBT 34128</strain>
    </source>
</reference>
<dbReference type="EMBL" id="JAPMSZ010000007">
    <property type="protein sequence ID" value="KAJ5096105.1"/>
    <property type="molecule type" value="Genomic_DNA"/>
</dbReference>
<reference evidence="2" key="1">
    <citation type="submission" date="2022-11" db="EMBL/GenBank/DDBJ databases">
        <authorList>
            <person name="Petersen C."/>
        </authorList>
    </citation>
    <scope>NUCLEOTIDE SEQUENCE</scope>
    <source>
        <strain evidence="2">IBT 34128</strain>
    </source>
</reference>
<dbReference type="Proteomes" id="UP001141434">
    <property type="component" value="Unassembled WGS sequence"/>
</dbReference>
<protein>
    <submittedName>
        <fullName evidence="2">Uncharacterized protein</fullName>
    </submittedName>
</protein>
<keyword evidence="3" id="KW-1185">Reference proteome</keyword>
<dbReference type="GeneID" id="81395211"/>
<dbReference type="OrthoDB" id="4158609at2759"/>
<feature type="region of interest" description="Disordered" evidence="1">
    <location>
        <begin position="1"/>
        <end position="137"/>
    </location>
</feature>
<gene>
    <name evidence="2" type="ORF">NUU61_005461</name>
</gene>
<sequence length="137" mass="14922">MSDDTRRHWHGNPGDRHEHLNVWVQGGPKGPSGRAAWAMLPGMETTRRDSNTSTSSATSNANNANNAGGTAASPTLPSVSERRRSSTSSSGALFSNLQTQKRQSTDPDMVSRRASWNEQSQQGGFFSKLWEGYTRGK</sequence>
<name>A0A9W9K7V1_9EURO</name>
<dbReference type="AlphaFoldDB" id="A0A9W9K7V1"/>
<organism evidence="2 3">
    <name type="scientific">Penicillium alfredii</name>
    <dbReference type="NCBI Taxonomy" id="1506179"/>
    <lineage>
        <taxon>Eukaryota</taxon>
        <taxon>Fungi</taxon>
        <taxon>Dikarya</taxon>
        <taxon>Ascomycota</taxon>
        <taxon>Pezizomycotina</taxon>
        <taxon>Eurotiomycetes</taxon>
        <taxon>Eurotiomycetidae</taxon>
        <taxon>Eurotiales</taxon>
        <taxon>Aspergillaceae</taxon>
        <taxon>Penicillium</taxon>
    </lineage>
</organism>
<evidence type="ECO:0000256" key="1">
    <source>
        <dbReference type="SAM" id="MobiDB-lite"/>
    </source>
</evidence>
<evidence type="ECO:0000313" key="3">
    <source>
        <dbReference type="Proteomes" id="UP001141434"/>
    </source>
</evidence>
<comment type="caution">
    <text evidence="2">The sequence shown here is derived from an EMBL/GenBank/DDBJ whole genome shotgun (WGS) entry which is preliminary data.</text>
</comment>
<feature type="compositionally biased region" description="Polar residues" evidence="1">
    <location>
        <begin position="91"/>
        <end position="102"/>
    </location>
</feature>
<feature type="compositionally biased region" description="Polar residues" evidence="1">
    <location>
        <begin position="114"/>
        <end position="124"/>
    </location>
</feature>
<proteinExistence type="predicted"/>
<dbReference type="RefSeq" id="XP_056511656.1">
    <property type="nucleotide sequence ID" value="XM_056656043.1"/>
</dbReference>
<evidence type="ECO:0000313" key="2">
    <source>
        <dbReference type="EMBL" id="KAJ5096105.1"/>
    </source>
</evidence>
<feature type="compositionally biased region" description="Low complexity" evidence="1">
    <location>
        <begin position="51"/>
        <end position="73"/>
    </location>
</feature>